<dbReference type="InterPro" id="IPR023395">
    <property type="entry name" value="MCP_dom_sf"/>
</dbReference>
<evidence type="ECO:0000256" key="1">
    <source>
        <dbReference type="ARBA" id="ARBA00004141"/>
    </source>
</evidence>
<feature type="transmembrane region" description="Helical" evidence="10">
    <location>
        <begin position="172"/>
        <end position="193"/>
    </location>
</feature>
<accession>A0AAV7YID7</accession>
<dbReference type="Pfam" id="PF00153">
    <property type="entry name" value="Mito_carr"/>
    <property type="match status" value="2"/>
</dbReference>
<evidence type="ECO:0000256" key="8">
    <source>
        <dbReference type="PROSITE-ProRule" id="PRU00282"/>
    </source>
</evidence>
<dbReference type="InterPro" id="IPR044712">
    <property type="entry name" value="SLC25A32-like"/>
</dbReference>
<evidence type="ECO:0000256" key="6">
    <source>
        <dbReference type="ARBA" id="ARBA00022989"/>
    </source>
</evidence>
<evidence type="ECO:0000256" key="3">
    <source>
        <dbReference type="ARBA" id="ARBA00022448"/>
    </source>
</evidence>
<dbReference type="PROSITE" id="PS50920">
    <property type="entry name" value="SOLCAR"/>
    <property type="match status" value="2"/>
</dbReference>
<dbReference type="GO" id="GO:0055085">
    <property type="term" value="P:transmembrane transport"/>
    <property type="evidence" value="ECO:0007669"/>
    <property type="project" value="InterPro"/>
</dbReference>
<evidence type="ECO:0000313" key="11">
    <source>
        <dbReference type="EMBL" id="KAJ3429239.1"/>
    </source>
</evidence>
<evidence type="ECO:0000256" key="5">
    <source>
        <dbReference type="ARBA" id="ARBA00022737"/>
    </source>
</evidence>
<feature type="transmembrane region" description="Helical" evidence="10">
    <location>
        <begin position="267"/>
        <end position="286"/>
    </location>
</feature>
<dbReference type="EMBL" id="JANTQA010000057">
    <property type="protein sequence ID" value="KAJ3429239.1"/>
    <property type="molecule type" value="Genomic_DNA"/>
</dbReference>
<dbReference type="Proteomes" id="UP001146793">
    <property type="component" value="Unassembled WGS sequence"/>
</dbReference>
<evidence type="ECO:0000256" key="10">
    <source>
        <dbReference type="SAM" id="Phobius"/>
    </source>
</evidence>
<comment type="similarity">
    <text evidence="2 9">Belongs to the mitochondrial carrier (TC 2.A.29) family.</text>
</comment>
<evidence type="ECO:0000256" key="4">
    <source>
        <dbReference type="ARBA" id="ARBA00022692"/>
    </source>
</evidence>
<keyword evidence="3 9" id="KW-0813">Transport</keyword>
<evidence type="ECO:0000313" key="12">
    <source>
        <dbReference type="Proteomes" id="UP001146793"/>
    </source>
</evidence>
<dbReference type="SUPFAM" id="SSF103506">
    <property type="entry name" value="Mitochondrial carrier"/>
    <property type="match status" value="1"/>
</dbReference>
<feature type="transmembrane region" description="Helical" evidence="10">
    <location>
        <begin position="77"/>
        <end position="99"/>
    </location>
</feature>
<protein>
    <submittedName>
        <fullName evidence="11">Nicotinamide adenine dinucleotide transporter 1-related</fullName>
    </submittedName>
</protein>
<keyword evidence="6 10" id="KW-1133">Transmembrane helix</keyword>
<dbReference type="Gene3D" id="1.50.40.10">
    <property type="entry name" value="Mitochondrial carrier domain"/>
    <property type="match status" value="2"/>
</dbReference>
<evidence type="ECO:0000256" key="2">
    <source>
        <dbReference type="ARBA" id="ARBA00006375"/>
    </source>
</evidence>
<sequence length="309" mass="34372">MKEIFSGLNKQTKKKNVPNPLISGISGASIGVFSTILTSPIEVIKTRAQSQVLPLQAQKRLVGILQESHPERGISDYFVGLSPSIMALLTFWGTNSALYEFGKQRISKRIESKYAVHLLSAISSGAVSELLSNPFWVAKVRMQAQSGSGSEQLYTTTFQTLSRIYQEEGLQALFSGFSASLLGLSGIAVYYPMYEKLKSVFSVRIKKKKARMKKNKSNLGVNFRQAEQDEEEDDGEVKLGLIHLFIASSLAKGISSVVEYVINLFPFLLKSVFHAFLFAFVNLIILKKRVIAVGTKMCLILQKPFEKHH</sequence>
<proteinExistence type="inferred from homology"/>
<dbReference type="AlphaFoldDB" id="A0AAV7YID7"/>
<keyword evidence="7 8" id="KW-0472">Membrane</keyword>
<reference evidence="11" key="1">
    <citation type="submission" date="2022-08" db="EMBL/GenBank/DDBJ databases">
        <title>Novel sulphate-reducing endosymbionts in the free-living metamonad Anaeramoeba.</title>
        <authorList>
            <person name="Jerlstrom-Hultqvist J."/>
            <person name="Cepicka I."/>
            <person name="Gallot-Lavallee L."/>
            <person name="Salas-Leiva D."/>
            <person name="Curtis B.A."/>
            <person name="Zahonova K."/>
            <person name="Pipaliya S."/>
            <person name="Dacks J."/>
            <person name="Roger A.J."/>
        </authorList>
    </citation>
    <scope>NUCLEOTIDE SEQUENCE</scope>
    <source>
        <strain evidence="11">Busselton2</strain>
    </source>
</reference>
<evidence type="ECO:0000256" key="7">
    <source>
        <dbReference type="ARBA" id="ARBA00023136"/>
    </source>
</evidence>
<organism evidence="11 12">
    <name type="scientific">Anaeramoeba flamelloides</name>
    <dbReference type="NCBI Taxonomy" id="1746091"/>
    <lineage>
        <taxon>Eukaryota</taxon>
        <taxon>Metamonada</taxon>
        <taxon>Anaeramoebidae</taxon>
        <taxon>Anaeramoeba</taxon>
    </lineage>
</organism>
<gene>
    <name evidence="11" type="ORF">M0812_24582</name>
</gene>
<evidence type="ECO:0000256" key="9">
    <source>
        <dbReference type="RuleBase" id="RU000488"/>
    </source>
</evidence>
<dbReference type="GO" id="GO:0016020">
    <property type="term" value="C:membrane"/>
    <property type="evidence" value="ECO:0007669"/>
    <property type="project" value="UniProtKB-SubCell"/>
</dbReference>
<feature type="repeat" description="Solcar" evidence="8">
    <location>
        <begin position="18"/>
        <end position="105"/>
    </location>
</feature>
<keyword evidence="5" id="KW-0677">Repeat</keyword>
<dbReference type="PANTHER" id="PTHR45683">
    <property type="entry name" value="MITOCHONDRIAL NICOTINAMIDE ADENINE DINUCLEOTIDE TRANSPORTER 1-RELATED-RELATED"/>
    <property type="match status" value="1"/>
</dbReference>
<feature type="transmembrane region" description="Helical" evidence="10">
    <location>
        <begin position="21"/>
        <end position="41"/>
    </location>
</feature>
<keyword evidence="4 8" id="KW-0812">Transmembrane</keyword>
<dbReference type="InterPro" id="IPR018108">
    <property type="entry name" value="MCP_transmembrane"/>
</dbReference>
<name>A0AAV7YID7_9EUKA</name>
<feature type="repeat" description="Solcar" evidence="8">
    <location>
        <begin position="112"/>
        <end position="200"/>
    </location>
</feature>
<dbReference type="GO" id="GO:0006862">
    <property type="term" value="P:nucleotide transport"/>
    <property type="evidence" value="ECO:0007669"/>
    <property type="project" value="InterPro"/>
</dbReference>
<comment type="caution">
    <text evidence="11">The sequence shown here is derived from an EMBL/GenBank/DDBJ whole genome shotgun (WGS) entry which is preliminary data.</text>
</comment>
<comment type="subcellular location">
    <subcellularLocation>
        <location evidence="1">Membrane</location>
        <topology evidence="1">Multi-pass membrane protein</topology>
    </subcellularLocation>
</comment>